<dbReference type="Gene3D" id="1.10.287.90">
    <property type="match status" value="1"/>
</dbReference>
<evidence type="ECO:0000256" key="8">
    <source>
        <dbReference type="ARBA" id="ARBA00023136"/>
    </source>
</evidence>
<dbReference type="PANTHER" id="PTHR22888">
    <property type="entry name" value="CYTOCHROME C OXIDASE, SUBUNIT II"/>
    <property type="match status" value="1"/>
</dbReference>
<keyword evidence="3" id="KW-0813">Transport</keyword>
<dbReference type="Gene3D" id="2.60.40.420">
    <property type="entry name" value="Cupredoxins - blue copper proteins"/>
    <property type="match status" value="1"/>
</dbReference>
<evidence type="ECO:0000256" key="6">
    <source>
        <dbReference type="ARBA" id="ARBA00022982"/>
    </source>
</evidence>
<dbReference type="PANTHER" id="PTHR22888:SF18">
    <property type="entry name" value="CYTOCHROME BO(3) UBIQUINOL OXIDASE SUBUNIT 2"/>
    <property type="match status" value="1"/>
</dbReference>
<name>A0A318SWC3_9RHOB</name>
<keyword evidence="12" id="KW-1185">Reference proteome</keyword>
<evidence type="ECO:0000256" key="9">
    <source>
        <dbReference type="SAM" id="Phobius"/>
    </source>
</evidence>
<evidence type="ECO:0000256" key="4">
    <source>
        <dbReference type="ARBA" id="ARBA00022475"/>
    </source>
</evidence>
<comment type="similarity">
    <text evidence="2">Belongs to the cytochrome c oxidase subunit 2 family.</text>
</comment>
<organism evidence="11 12">
    <name type="scientific">Pseudoroseicyclus aestuarii</name>
    <dbReference type="NCBI Taxonomy" id="1795041"/>
    <lineage>
        <taxon>Bacteria</taxon>
        <taxon>Pseudomonadati</taxon>
        <taxon>Pseudomonadota</taxon>
        <taxon>Alphaproteobacteria</taxon>
        <taxon>Rhodobacterales</taxon>
        <taxon>Paracoccaceae</taxon>
        <taxon>Pseudoroseicyclus</taxon>
    </lineage>
</organism>
<dbReference type="InterPro" id="IPR034227">
    <property type="entry name" value="CuRO_UO_II"/>
</dbReference>
<dbReference type="RefSeq" id="WP_220032278.1">
    <property type="nucleotide sequence ID" value="NZ_QJTE01000001.1"/>
</dbReference>
<dbReference type="InterPro" id="IPR008972">
    <property type="entry name" value="Cupredoxin"/>
</dbReference>
<dbReference type="InterPro" id="IPR002429">
    <property type="entry name" value="CcO_II-like_C"/>
</dbReference>
<protein>
    <submittedName>
        <fullName evidence="11">Cytochrome bo3 quinol oxidase subunit 2</fullName>
    </submittedName>
</protein>
<dbReference type="GO" id="GO:0042773">
    <property type="term" value="P:ATP synthesis coupled electron transport"/>
    <property type="evidence" value="ECO:0007669"/>
    <property type="project" value="TreeGrafter"/>
</dbReference>
<proteinExistence type="inferred from homology"/>
<dbReference type="EMBL" id="QJTE01000001">
    <property type="protein sequence ID" value="PYE86180.1"/>
    <property type="molecule type" value="Genomic_DNA"/>
</dbReference>
<dbReference type="CDD" id="cd04212">
    <property type="entry name" value="CuRO_UO_II"/>
    <property type="match status" value="1"/>
</dbReference>
<reference evidence="11 12" key="1">
    <citation type="submission" date="2018-06" db="EMBL/GenBank/DDBJ databases">
        <title>Genomic Encyclopedia of Type Strains, Phase III (KMG-III): the genomes of soil and plant-associated and newly described type strains.</title>
        <authorList>
            <person name="Whitman W."/>
        </authorList>
    </citation>
    <scope>NUCLEOTIDE SEQUENCE [LARGE SCALE GENOMIC DNA]</scope>
    <source>
        <strain evidence="11 12">CECT 9025</strain>
    </source>
</reference>
<evidence type="ECO:0000313" key="12">
    <source>
        <dbReference type="Proteomes" id="UP000248311"/>
    </source>
</evidence>
<dbReference type="Pfam" id="PF00116">
    <property type="entry name" value="COX2"/>
    <property type="match status" value="1"/>
</dbReference>
<dbReference type="Proteomes" id="UP000248311">
    <property type="component" value="Unassembled WGS sequence"/>
</dbReference>
<dbReference type="SUPFAM" id="SSF81464">
    <property type="entry name" value="Cytochrome c oxidase subunit II-like, transmembrane region"/>
    <property type="match status" value="1"/>
</dbReference>
<keyword evidence="4" id="KW-1003">Cell membrane</keyword>
<sequence length="297" mass="32379">MPRLPILLPILLLAGGCSPLRGGFLDAAGPVAEAQRGHFFALLGWMSIVTLPLFIAVPWALWRYRIGNDRAAYRPNWDLSWWLEVLIWGVPALVVVAMGWGLWQRTTHLDPYAQVGPGTPLEVQAVAYDWKWLFIYPEAGVASLDRLVVPVDRPLRIRLTSDTVMQAFMVPQLGGQIYAMAGMETEMNLRASRAGRFEGRNTQFNGEGFPHQRFEVEALSAEGFDDWTASLAGAPALDAEALDALQEPGVPEGPRSYGSVPPGLFASTVASWRGGGTCILPPTAPEGLSGDLLEDAR</sequence>
<keyword evidence="6" id="KW-0249">Electron transport</keyword>
<feature type="domain" description="Cytochrome oxidase subunit II copper A binding" evidence="10">
    <location>
        <begin position="118"/>
        <end position="230"/>
    </location>
</feature>
<dbReference type="PROSITE" id="PS51257">
    <property type="entry name" value="PROKAR_LIPOPROTEIN"/>
    <property type="match status" value="1"/>
</dbReference>
<comment type="caution">
    <text evidence="11">The sequence shown here is derived from an EMBL/GenBank/DDBJ whole genome shotgun (WGS) entry which is preliminary data.</text>
</comment>
<dbReference type="InterPro" id="IPR045187">
    <property type="entry name" value="CcO_II"/>
</dbReference>
<comment type="subcellular location">
    <subcellularLocation>
        <location evidence="1">Cell membrane</location>
        <topology evidence="1">Multi-pass membrane protein</topology>
    </subcellularLocation>
</comment>
<dbReference type="PROSITE" id="PS50857">
    <property type="entry name" value="COX2_CUA"/>
    <property type="match status" value="1"/>
</dbReference>
<dbReference type="SUPFAM" id="SSF49503">
    <property type="entry name" value="Cupredoxins"/>
    <property type="match status" value="1"/>
</dbReference>
<feature type="transmembrane region" description="Helical" evidence="9">
    <location>
        <begin position="38"/>
        <end position="61"/>
    </location>
</feature>
<gene>
    <name evidence="11" type="ORF">DFP88_101857</name>
</gene>
<evidence type="ECO:0000256" key="3">
    <source>
        <dbReference type="ARBA" id="ARBA00022448"/>
    </source>
</evidence>
<dbReference type="AlphaFoldDB" id="A0A318SWC3"/>
<evidence type="ECO:0000256" key="2">
    <source>
        <dbReference type="ARBA" id="ARBA00007866"/>
    </source>
</evidence>
<feature type="transmembrane region" description="Helical" evidence="9">
    <location>
        <begin position="81"/>
        <end position="103"/>
    </location>
</feature>
<dbReference type="GO" id="GO:0005886">
    <property type="term" value="C:plasma membrane"/>
    <property type="evidence" value="ECO:0007669"/>
    <property type="project" value="UniProtKB-SubCell"/>
</dbReference>
<dbReference type="InterPro" id="IPR036257">
    <property type="entry name" value="Cyt_c_oxidase_su2_TM_sf"/>
</dbReference>
<evidence type="ECO:0000256" key="1">
    <source>
        <dbReference type="ARBA" id="ARBA00004651"/>
    </source>
</evidence>
<dbReference type="GO" id="GO:0004129">
    <property type="term" value="F:cytochrome-c oxidase activity"/>
    <property type="evidence" value="ECO:0007669"/>
    <property type="project" value="InterPro"/>
</dbReference>
<keyword evidence="7 9" id="KW-1133">Transmembrane helix</keyword>
<evidence type="ECO:0000259" key="10">
    <source>
        <dbReference type="PROSITE" id="PS50857"/>
    </source>
</evidence>
<evidence type="ECO:0000256" key="7">
    <source>
        <dbReference type="ARBA" id="ARBA00022989"/>
    </source>
</evidence>
<keyword evidence="5 9" id="KW-0812">Transmembrane</keyword>
<evidence type="ECO:0000313" key="11">
    <source>
        <dbReference type="EMBL" id="PYE86180.1"/>
    </source>
</evidence>
<keyword evidence="8 9" id="KW-0472">Membrane</keyword>
<accession>A0A318SWC3</accession>
<evidence type="ECO:0000256" key="5">
    <source>
        <dbReference type="ARBA" id="ARBA00022692"/>
    </source>
</evidence>
<dbReference type="GO" id="GO:0005507">
    <property type="term" value="F:copper ion binding"/>
    <property type="evidence" value="ECO:0007669"/>
    <property type="project" value="InterPro"/>
</dbReference>